<evidence type="ECO:0000313" key="2">
    <source>
        <dbReference type="Proteomes" id="UP001649230"/>
    </source>
</evidence>
<keyword evidence="2" id="KW-1185">Reference proteome</keyword>
<dbReference type="Proteomes" id="UP001649230">
    <property type="component" value="Chromosome"/>
</dbReference>
<gene>
    <name evidence="1" type="ORF">L0M14_02240</name>
</gene>
<protein>
    <submittedName>
        <fullName evidence="1">Uncharacterized protein</fullName>
    </submittedName>
</protein>
<proteinExistence type="predicted"/>
<dbReference type="EMBL" id="CP090978">
    <property type="protein sequence ID" value="UJF34083.1"/>
    <property type="molecule type" value="Genomic_DNA"/>
</dbReference>
<evidence type="ECO:0000313" key="1">
    <source>
        <dbReference type="EMBL" id="UJF34083.1"/>
    </source>
</evidence>
<organism evidence="1 2">
    <name type="scientific">Paenibacillus hexagrammi</name>
    <dbReference type="NCBI Taxonomy" id="2908839"/>
    <lineage>
        <taxon>Bacteria</taxon>
        <taxon>Bacillati</taxon>
        <taxon>Bacillota</taxon>
        <taxon>Bacilli</taxon>
        <taxon>Bacillales</taxon>
        <taxon>Paenibacillaceae</taxon>
        <taxon>Paenibacillus</taxon>
    </lineage>
</organism>
<sequence>MKKTRYYPFERNRYFYGKLLTVRDFESEQKYFNDKRRMMNRLLHGSGVMTGLQVIAVDDKSVSVEMGAAIDALGREIIVPSPVTLKLSMMDGFTNNEYAKNVYLCIAYDEKGKEPVHSVANSTVRSDEISEYNRVLESYRLFIREDAPDPSQLPLAELTDQTVVLYQDAQLRVLQTTPRYVNPGQLFEMTLRFEKTLQAGKILFQYDVAADRLEAINGETIQFMEPQELQETEYEMKVLLRADSTASVKGSIGVKPGSAVLRLGDRQLDLTSKDAGEIQIIMGSVADRLMDDFVKHSLEASLDAPSEPCIYLARIGLLQMGPTYVIERVEQVPFGEYVYNSSVMHRLQKAEQDRVDTATGQLITKSKVRSVAPGQPPELKVEFDKASSELSVDLSIPTGGMGIAGIRTGTVDIAIAPFTKISVSPFGKAAKSFFSGEIAHGLGEGNVLIVTSLEESSIDAFSDMLSSSDRVYYGAADVFKGSEFEPDLPDVQIGTIAYPQKGTFRVGVKVQQGTEASNVRIRWWAYTQADSAGNAAIPEIGFKKGKEDPIDAAFSAMMEAASAGSKPEEQE</sequence>
<accession>A0ABY3SJT7</accession>
<reference evidence="1 2" key="1">
    <citation type="journal article" date="2024" name="Int. J. Syst. Evol. Microbiol.">
        <title>Paenibacillus hexagrammi sp. nov., a novel bacterium isolated from the gut content of Hexagrammos agrammus.</title>
        <authorList>
            <person name="Jung H.K."/>
            <person name="Kim D.G."/>
            <person name="Zin H."/>
            <person name="Park J."/>
            <person name="Jung H."/>
            <person name="Kim Y.O."/>
            <person name="Kong H.J."/>
            <person name="Kim J.W."/>
            <person name="Kim Y.S."/>
        </authorList>
    </citation>
    <scope>NUCLEOTIDE SEQUENCE [LARGE SCALE GENOMIC DNA]</scope>
    <source>
        <strain evidence="1 2">YPD9-1</strain>
    </source>
</reference>
<dbReference type="RefSeq" id="WP_235120474.1">
    <property type="nucleotide sequence ID" value="NZ_CP090978.1"/>
</dbReference>
<name>A0ABY3SJT7_9BACL</name>